<keyword evidence="4" id="KW-1185">Reference proteome</keyword>
<reference evidence="3 4" key="1">
    <citation type="submission" date="2014-11" db="EMBL/GenBank/DDBJ databases">
        <title>Genetic blueprint of the zoonotic pathogen Toxocara canis.</title>
        <authorList>
            <person name="Zhu X.-Q."/>
            <person name="Korhonen P.K."/>
            <person name="Cai H."/>
            <person name="Young N.D."/>
            <person name="Nejsum P."/>
            <person name="von Samson-Himmelstjerna G."/>
            <person name="Boag P.R."/>
            <person name="Tan P."/>
            <person name="Li Q."/>
            <person name="Min J."/>
            <person name="Yang Y."/>
            <person name="Wang X."/>
            <person name="Fang X."/>
            <person name="Hall R.S."/>
            <person name="Hofmann A."/>
            <person name="Sternberg P.W."/>
            <person name="Jex A.R."/>
            <person name="Gasser R.B."/>
        </authorList>
    </citation>
    <scope>NUCLEOTIDE SEQUENCE [LARGE SCALE GENOMIC DNA]</scope>
    <source>
        <strain evidence="3">PN_DK_2014</strain>
    </source>
</reference>
<feature type="compositionally biased region" description="Gly residues" evidence="1">
    <location>
        <begin position="220"/>
        <end position="230"/>
    </location>
</feature>
<feature type="region of interest" description="Disordered" evidence="1">
    <location>
        <begin position="66"/>
        <end position="87"/>
    </location>
</feature>
<evidence type="ECO:0000256" key="1">
    <source>
        <dbReference type="SAM" id="MobiDB-lite"/>
    </source>
</evidence>
<feature type="region of interest" description="Disordered" evidence="1">
    <location>
        <begin position="212"/>
        <end position="234"/>
    </location>
</feature>
<comment type="caution">
    <text evidence="3">The sequence shown here is derived from an EMBL/GenBank/DDBJ whole genome shotgun (WGS) entry which is preliminary data.</text>
</comment>
<evidence type="ECO:0000313" key="3">
    <source>
        <dbReference type="EMBL" id="KHN80664.1"/>
    </source>
</evidence>
<proteinExistence type="predicted"/>
<evidence type="ECO:0000313" key="4">
    <source>
        <dbReference type="Proteomes" id="UP000031036"/>
    </source>
</evidence>
<feature type="signal peptide" evidence="2">
    <location>
        <begin position="1"/>
        <end position="23"/>
    </location>
</feature>
<name>A0A0B2VGU0_TOXCA</name>
<dbReference type="Proteomes" id="UP000031036">
    <property type="component" value="Unassembled WGS sequence"/>
</dbReference>
<accession>A0A0B2VGU0</accession>
<feature type="region of interest" description="Disordered" evidence="1">
    <location>
        <begin position="253"/>
        <end position="272"/>
    </location>
</feature>
<gene>
    <name evidence="3" type="ORF">Tcan_07157</name>
</gene>
<keyword evidence="2" id="KW-0732">Signal</keyword>
<dbReference type="AlphaFoldDB" id="A0A0B2VGU0"/>
<feature type="compositionally biased region" description="Polar residues" evidence="1">
    <location>
        <begin position="66"/>
        <end position="76"/>
    </location>
</feature>
<sequence length="379" mass="39602">MVSSRTVSFVLVCVFGFCRVTFSCAPDQSPPGSGDPPGGSGGSSSGGSTTMRVSLSYMPSLTWTYPSSPDNVQDGQSPDPESAKGAIDSSLMNSVSSALDQMGISPSQLSVTSDIVPIEGPAKPGCFIAAKGIAVAVAGDCYDPATFKPLTEAAFGYVHPELILNANAWSTFQLKMLTTCCDRFSNVKRSKEAWPLAFINFWHHWAMSCAPDQSPPGSGDPPGGSGGSSSGGSTTMRVSLSYMPSLKWTYPSSPDNVQDGQSPDPESAKGAIDSSLMSSVSSALDQMGISPSQLSVTSDIVPIEGPAKPGCFIAAKGIAVAVAGDCYDPATFKPLTEAAFVNIKLANTLTSKQRHDFAFFWFGILVQEGVFIVDPIQIN</sequence>
<feature type="region of interest" description="Disordered" evidence="1">
    <location>
        <begin position="27"/>
        <end position="49"/>
    </location>
</feature>
<evidence type="ECO:0000256" key="2">
    <source>
        <dbReference type="SAM" id="SignalP"/>
    </source>
</evidence>
<feature type="chain" id="PRO_5002080045" evidence="2">
    <location>
        <begin position="24"/>
        <end position="379"/>
    </location>
</feature>
<protein>
    <submittedName>
        <fullName evidence="3">Uncharacterized protein</fullName>
    </submittedName>
</protein>
<organism evidence="3 4">
    <name type="scientific">Toxocara canis</name>
    <name type="common">Canine roundworm</name>
    <dbReference type="NCBI Taxonomy" id="6265"/>
    <lineage>
        <taxon>Eukaryota</taxon>
        <taxon>Metazoa</taxon>
        <taxon>Ecdysozoa</taxon>
        <taxon>Nematoda</taxon>
        <taxon>Chromadorea</taxon>
        <taxon>Rhabditida</taxon>
        <taxon>Spirurina</taxon>
        <taxon>Ascaridomorpha</taxon>
        <taxon>Ascaridoidea</taxon>
        <taxon>Toxocaridae</taxon>
        <taxon>Toxocara</taxon>
    </lineage>
</organism>
<feature type="compositionally biased region" description="Gly residues" evidence="1">
    <location>
        <begin position="35"/>
        <end position="45"/>
    </location>
</feature>
<dbReference type="EMBL" id="JPKZ01001696">
    <property type="protein sequence ID" value="KHN80664.1"/>
    <property type="molecule type" value="Genomic_DNA"/>
</dbReference>